<accession>A9NNI2</accession>
<sequence length="106" mass="12592">MNLEILFCTYLFELFSYPAQTYLKFSPILFITYSKYTKHAHKILIYREMSFDGSWNSWILSKYVDIKQLMQNGDMVAFRFTSCTVSKAASFSMCFYVLVCLEKRTH</sequence>
<organism evidence="1">
    <name type="scientific">Picea sitchensis</name>
    <name type="common">Sitka spruce</name>
    <name type="synonym">Pinus sitchensis</name>
    <dbReference type="NCBI Taxonomy" id="3332"/>
    <lineage>
        <taxon>Eukaryota</taxon>
        <taxon>Viridiplantae</taxon>
        <taxon>Streptophyta</taxon>
        <taxon>Embryophyta</taxon>
        <taxon>Tracheophyta</taxon>
        <taxon>Spermatophyta</taxon>
        <taxon>Pinopsida</taxon>
        <taxon>Pinidae</taxon>
        <taxon>Conifers I</taxon>
        <taxon>Pinales</taxon>
        <taxon>Pinaceae</taxon>
        <taxon>Picea</taxon>
    </lineage>
</organism>
<dbReference type="AlphaFoldDB" id="A9NNI2"/>
<name>A9NNI2_PICSI</name>
<evidence type="ECO:0000313" key="1">
    <source>
        <dbReference type="EMBL" id="ABK22193.1"/>
    </source>
</evidence>
<protein>
    <submittedName>
        <fullName evidence="1">Uncharacterized protein</fullName>
    </submittedName>
</protein>
<reference evidence="1" key="1">
    <citation type="journal article" date="2008" name="BMC Genomics">
        <title>A conifer genomics resource of 200,000 spruce (Picea spp.) ESTs and 6,464 high-quality, sequence-finished full-length cDNAs for Sitka spruce (Picea sitchensis).</title>
        <authorList>
            <person name="Ralph S.G."/>
            <person name="Chun H.J."/>
            <person name="Kolosova N."/>
            <person name="Cooper D."/>
            <person name="Oddy C."/>
            <person name="Ritland C.E."/>
            <person name="Kirkpatrick R."/>
            <person name="Moore R."/>
            <person name="Barber S."/>
            <person name="Holt R.A."/>
            <person name="Jones S.J."/>
            <person name="Marra M.A."/>
            <person name="Douglas C.J."/>
            <person name="Ritland K."/>
            <person name="Bohlmann J."/>
        </authorList>
    </citation>
    <scope>NUCLEOTIDE SEQUENCE</scope>
    <source>
        <tissue evidence="1">Bark</tissue>
    </source>
</reference>
<dbReference type="EMBL" id="EF082841">
    <property type="protein sequence ID" value="ABK22193.1"/>
    <property type="molecule type" value="mRNA"/>
</dbReference>
<proteinExistence type="evidence at transcript level"/>